<protein>
    <submittedName>
        <fullName evidence="2">D-threo-aldose 1-dehydrogenase</fullName>
    </submittedName>
</protein>
<evidence type="ECO:0000313" key="2">
    <source>
        <dbReference type="EMBL" id="SDS24920.1"/>
    </source>
</evidence>
<accession>A0A1H1QN66</accession>
<dbReference type="GO" id="GO:0016491">
    <property type="term" value="F:oxidoreductase activity"/>
    <property type="evidence" value="ECO:0007669"/>
    <property type="project" value="InterPro"/>
</dbReference>
<sequence>MQRRKIGRTGLEVTELGFGAAPIGNLYRAITDEQSEATVDAAWEGGIRYFDTAPHYGLGLAEQRLGAALQKRPRDGYVLSTKVGRLLVSSGESDHDQEGFDLESDLTRVRDYSAAGVRRSLDESRQRLGLDRIDIALVHDPDDHLRQAATESIPALCELRDAGEIGAVGVGMNYVQPLLELATHDYPAGVGIDVILVAGRWTLLDRTARPLLDACADRGISVIAAAPFNSGLLAGAEPPADGRFNYEPATPEVMAKAREFAAVARAAGTELPHAAMRFPLRHPAVAAALAGMQTPAEVAANVACADDLPESAWQRIEAVEPALG</sequence>
<dbReference type="InterPro" id="IPR020471">
    <property type="entry name" value="AKR"/>
</dbReference>
<dbReference type="PANTHER" id="PTHR42686:SF1">
    <property type="entry name" value="GH17980P-RELATED"/>
    <property type="match status" value="1"/>
</dbReference>
<dbReference type="OrthoDB" id="9768851at2"/>
<dbReference type="Pfam" id="PF00248">
    <property type="entry name" value="Aldo_ket_red"/>
    <property type="match status" value="1"/>
</dbReference>
<dbReference type="PANTHER" id="PTHR42686">
    <property type="entry name" value="GH17980P-RELATED"/>
    <property type="match status" value="1"/>
</dbReference>
<feature type="domain" description="NADP-dependent oxidoreductase" evidence="1">
    <location>
        <begin position="15"/>
        <end position="319"/>
    </location>
</feature>
<proteinExistence type="predicted"/>
<evidence type="ECO:0000259" key="1">
    <source>
        <dbReference type="Pfam" id="PF00248"/>
    </source>
</evidence>
<dbReference type="GO" id="GO:0005829">
    <property type="term" value="C:cytosol"/>
    <property type="evidence" value="ECO:0007669"/>
    <property type="project" value="TreeGrafter"/>
</dbReference>
<evidence type="ECO:0000313" key="3">
    <source>
        <dbReference type="Proteomes" id="UP000199103"/>
    </source>
</evidence>
<dbReference type="Gene3D" id="3.20.20.100">
    <property type="entry name" value="NADP-dependent oxidoreductase domain"/>
    <property type="match status" value="1"/>
</dbReference>
<dbReference type="InterPro" id="IPR023210">
    <property type="entry name" value="NADP_OxRdtase_dom"/>
</dbReference>
<dbReference type="EMBL" id="LT629772">
    <property type="protein sequence ID" value="SDS24920.1"/>
    <property type="molecule type" value="Genomic_DNA"/>
</dbReference>
<dbReference type="AlphaFoldDB" id="A0A1H1QN66"/>
<reference evidence="2 3" key="1">
    <citation type="submission" date="2016-10" db="EMBL/GenBank/DDBJ databases">
        <authorList>
            <person name="de Groot N.N."/>
        </authorList>
    </citation>
    <scope>NUCLEOTIDE SEQUENCE [LARGE SCALE GENOMIC DNA]</scope>
    <source>
        <strain evidence="2 3">DSM 21800</strain>
    </source>
</reference>
<gene>
    <name evidence="2" type="ORF">SAMN04489812_1328</name>
</gene>
<dbReference type="Proteomes" id="UP000199103">
    <property type="component" value="Chromosome I"/>
</dbReference>
<dbReference type="InterPro" id="IPR036812">
    <property type="entry name" value="NAD(P)_OxRdtase_dom_sf"/>
</dbReference>
<organism evidence="2 3">
    <name type="scientific">Microlunatus soli</name>
    <dbReference type="NCBI Taxonomy" id="630515"/>
    <lineage>
        <taxon>Bacteria</taxon>
        <taxon>Bacillati</taxon>
        <taxon>Actinomycetota</taxon>
        <taxon>Actinomycetes</taxon>
        <taxon>Propionibacteriales</taxon>
        <taxon>Propionibacteriaceae</taxon>
        <taxon>Microlunatus</taxon>
    </lineage>
</organism>
<dbReference type="SUPFAM" id="SSF51430">
    <property type="entry name" value="NAD(P)-linked oxidoreductase"/>
    <property type="match status" value="1"/>
</dbReference>
<name>A0A1H1QN66_9ACTN</name>
<dbReference type="STRING" id="630515.SAMN04489812_1328"/>
<dbReference type="CDD" id="cd19152">
    <property type="entry name" value="AKR_AKR15A"/>
    <property type="match status" value="1"/>
</dbReference>
<keyword evidence="3" id="KW-1185">Reference proteome</keyword>